<protein>
    <submittedName>
        <fullName evidence="3">DUF2726 domain-containing protein</fullName>
    </submittedName>
</protein>
<evidence type="ECO:0000259" key="2">
    <source>
        <dbReference type="Pfam" id="PF10881"/>
    </source>
</evidence>
<gene>
    <name evidence="3" type="ORF">QC815_11350</name>
</gene>
<dbReference type="InterPro" id="IPR024402">
    <property type="entry name" value="DUF2726"/>
</dbReference>
<keyword evidence="4" id="KW-1185">Reference proteome</keyword>
<comment type="caution">
    <text evidence="3">The sequence shown here is derived from an EMBL/GenBank/DDBJ whole genome shotgun (WGS) entry which is preliminary data.</text>
</comment>
<dbReference type="Pfam" id="PF10881">
    <property type="entry name" value="DUF2726"/>
    <property type="match status" value="1"/>
</dbReference>
<evidence type="ECO:0000313" key="3">
    <source>
        <dbReference type="EMBL" id="MDR5875517.1"/>
    </source>
</evidence>
<dbReference type="EMBL" id="JARWAI010000007">
    <property type="protein sequence ID" value="MDR5875517.1"/>
    <property type="molecule type" value="Genomic_DNA"/>
</dbReference>
<organism evidence="3 4">
    <name type="scientific">Vreelandella gomseomensis</name>
    <dbReference type="NCBI Taxonomy" id="370766"/>
    <lineage>
        <taxon>Bacteria</taxon>
        <taxon>Pseudomonadati</taxon>
        <taxon>Pseudomonadota</taxon>
        <taxon>Gammaproteobacteria</taxon>
        <taxon>Oceanospirillales</taxon>
        <taxon>Halomonadaceae</taxon>
        <taxon>Vreelandella</taxon>
    </lineage>
</organism>
<reference evidence="3 4" key="1">
    <citation type="submission" date="2023-04" db="EMBL/GenBank/DDBJ databases">
        <title>A long-awaited taxogenomic arrangement of the family Halomonadaceae.</title>
        <authorList>
            <person name="De La Haba R."/>
            <person name="Chuvochina M."/>
            <person name="Wittouck S."/>
            <person name="Arahal D.R."/>
            <person name="Sanchez-Porro C."/>
            <person name="Hugenholtz P."/>
            <person name="Ventosa A."/>
        </authorList>
    </citation>
    <scope>NUCLEOTIDE SEQUENCE [LARGE SCALE GENOMIC DNA]</scope>
    <source>
        <strain evidence="3 4">DSM 18042</strain>
    </source>
</reference>
<feature type="transmembrane region" description="Helical" evidence="1">
    <location>
        <begin position="6"/>
        <end position="31"/>
    </location>
</feature>
<keyword evidence="1" id="KW-0812">Transmembrane</keyword>
<evidence type="ECO:0000313" key="4">
    <source>
        <dbReference type="Proteomes" id="UP001269267"/>
    </source>
</evidence>
<feature type="domain" description="DUF2726" evidence="2">
    <location>
        <begin position="95"/>
        <end position="213"/>
    </location>
</feature>
<evidence type="ECO:0000256" key="1">
    <source>
        <dbReference type="SAM" id="Phobius"/>
    </source>
</evidence>
<dbReference type="RefSeq" id="WP_310539814.1">
    <property type="nucleotide sequence ID" value="NZ_JARWAI010000007.1"/>
</dbReference>
<dbReference type="Proteomes" id="UP001269267">
    <property type="component" value="Unassembled WGS sequence"/>
</dbReference>
<accession>A0ABU1GDY5</accession>
<keyword evidence="1" id="KW-1133">Transmembrane helix</keyword>
<keyword evidence="1" id="KW-0472">Membrane</keyword>
<proteinExistence type="predicted"/>
<sequence length="216" mass="25215">MEDVNILGALTPLILTFVLGAVALEAVKVFFFKSTVKGFIKAFVEGLNGDEKNKKRYYHSNRKQPEIKKDEVSKEDGSFTEKLIEKGGAYKRNEFLMTQTERHVYKILEKGYGDEYYIFAQVRVVDVIQPNMNKYYTWTGEYKALFRQLSQWHFDYVMCDKSDFSIFCALELDDASHERADRVRRDRILNAVCKDAGLDLKRIKLNHENKRVEVVS</sequence>
<name>A0ABU1GDY5_9GAMM</name>